<feature type="transmembrane region" description="Helical" evidence="1">
    <location>
        <begin position="48"/>
        <end position="70"/>
    </location>
</feature>
<dbReference type="OrthoDB" id="6402401at2"/>
<comment type="caution">
    <text evidence="2">The sequence shown here is derived from an EMBL/GenBank/DDBJ whole genome shotgun (WGS) entry which is preliminary data.</text>
</comment>
<reference evidence="2 3" key="1">
    <citation type="submission" date="2018-08" db="EMBL/GenBank/DDBJ databases">
        <title>Thalassotalea euphylliae genome.</title>
        <authorList>
            <person name="Summers S."/>
            <person name="Rice S.A."/>
            <person name="Freckelton M.L."/>
            <person name="Nedved B.T."/>
            <person name="Hadfield M.G."/>
        </authorList>
    </citation>
    <scope>NUCLEOTIDE SEQUENCE [LARGE SCALE GENOMIC DNA]</scope>
    <source>
        <strain evidence="2 3">H1</strain>
    </source>
</reference>
<keyword evidence="1" id="KW-0812">Transmembrane</keyword>
<feature type="transmembrane region" description="Helical" evidence="1">
    <location>
        <begin position="77"/>
        <end position="97"/>
    </location>
</feature>
<accession>A0A3E0TM91</accession>
<name>A0A3E0TM91_9GAMM</name>
<evidence type="ECO:0000313" key="2">
    <source>
        <dbReference type="EMBL" id="REL25608.1"/>
    </source>
</evidence>
<sequence length="101" mass="11122">MSSSSAKVKTNWAYSLWTKSLAGFLLGFLSTMSLFIVIGFVLPLPRDVFLLIAVIGGFVLWSALLAWFYCMPSIKKPTLFCVASLLVTGLVNTWFYMQGGA</sequence>
<dbReference type="EMBL" id="QUOU01000001">
    <property type="protein sequence ID" value="REL25608.1"/>
    <property type="molecule type" value="Genomic_DNA"/>
</dbReference>
<evidence type="ECO:0000256" key="1">
    <source>
        <dbReference type="SAM" id="Phobius"/>
    </source>
</evidence>
<dbReference type="RefSeq" id="WP_116006738.1">
    <property type="nucleotide sequence ID" value="NZ_QUOU01000001.1"/>
</dbReference>
<keyword evidence="1" id="KW-1133">Transmembrane helix</keyword>
<proteinExistence type="predicted"/>
<evidence type="ECO:0008006" key="4">
    <source>
        <dbReference type="Google" id="ProtNLM"/>
    </source>
</evidence>
<evidence type="ECO:0000313" key="3">
    <source>
        <dbReference type="Proteomes" id="UP000256478"/>
    </source>
</evidence>
<feature type="transmembrane region" description="Helical" evidence="1">
    <location>
        <begin position="21"/>
        <end position="42"/>
    </location>
</feature>
<dbReference type="AlphaFoldDB" id="A0A3E0TM91"/>
<gene>
    <name evidence="2" type="ORF">DXX93_02940</name>
</gene>
<dbReference type="Proteomes" id="UP000256478">
    <property type="component" value="Unassembled WGS sequence"/>
</dbReference>
<organism evidence="2 3">
    <name type="scientific">Thalassotalea euphylliae</name>
    <dbReference type="NCBI Taxonomy" id="1655234"/>
    <lineage>
        <taxon>Bacteria</taxon>
        <taxon>Pseudomonadati</taxon>
        <taxon>Pseudomonadota</taxon>
        <taxon>Gammaproteobacteria</taxon>
        <taxon>Alteromonadales</taxon>
        <taxon>Colwelliaceae</taxon>
        <taxon>Thalassotalea</taxon>
    </lineage>
</organism>
<protein>
    <recommendedName>
        <fullName evidence="4">DUF3649 domain-containing protein</fullName>
    </recommendedName>
</protein>
<keyword evidence="1" id="KW-0472">Membrane</keyword>